<name>A0AAW5R1F2_9HYPH</name>
<accession>A0AAW5R1F2</accession>
<sequence>MEEDMRKALEIVRRFRDEEDGAAMIEYTVLLGIITVGVIATVVIIGGYLENQWTALQNALTGAGWS</sequence>
<dbReference type="EMBL" id="JALIDZ010000005">
    <property type="protein sequence ID" value="MCT8972698.1"/>
    <property type="molecule type" value="Genomic_DNA"/>
</dbReference>
<comment type="caution">
    <text evidence="2">The sequence shown here is derived from an EMBL/GenBank/DDBJ whole genome shotgun (WGS) entry which is preliminary data.</text>
</comment>
<evidence type="ECO:0000313" key="2">
    <source>
        <dbReference type="EMBL" id="MCT8972698.1"/>
    </source>
</evidence>
<dbReference type="AlphaFoldDB" id="A0AAW5R1F2"/>
<reference evidence="2 3" key="1">
    <citation type="submission" date="2022-04" db="EMBL/GenBank/DDBJ databases">
        <authorList>
            <person name="Ye Y.-Q."/>
            <person name="Du Z.-J."/>
        </authorList>
    </citation>
    <scope>NUCLEOTIDE SEQUENCE [LARGE SCALE GENOMIC DNA]</scope>
    <source>
        <strain evidence="2 3">A6E488</strain>
    </source>
</reference>
<dbReference type="Proteomes" id="UP001320898">
    <property type="component" value="Unassembled WGS sequence"/>
</dbReference>
<keyword evidence="1" id="KW-1133">Transmembrane helix</keyword>
<feature type="transmembrane region" description="Helical" evidence="1">
    <location>
        <begin position="21"/>
        <end position="49"/>
    </location>
</feature>
<evidence type="ECO:0000256" key="1">
    <source>
        <dbReference type="SAM" id="Phobius"/>
    </source>
</evidence>
<proteinExistence type="predicted"/>
<dbReference type="RefSeq" id="WP_261616274.1">
    <property type="nucleotide sequence ID" value="NZ_JALIDZ010000005.1"/>
</dbReference>
<evidence type="ECO:0000313" key="3">
    <source>
        <dbReference type="Proteomes" id="UP001320898"/>
    </source>
</evidence>
<organism evidence="2 3">
    <name type="scientific">Microbaculum marinisediminis</name>
    <dbReference type="NCBI Taxonomy" id="2931392"/>
    <lineage>
        <taxon>Bacteria</taxon>
        <taxon>Pseudomonadati</taxon>
        <taxon>Pseudomonadota</taxon>
        <taxon>Alphaproteobacteria</taxon>
        <taxon>Hyphomicrobiales</taxon>
        <taxon>Tepidamorphaceae</taxon>
        <taxon>Microbaculum</taxon>
    </lineage>
</organism>
<protein>
    <submittedName>
        <fullName evidence="2">Flp family type IVb pilin</fullName>
    </submittedName>
</protein>
<keyword evidence="1" id="KW-0812">Transmembrane</keyword>
<keyword evidence="1" id="KW-0472">Membrane</keyword>
<gene>
    <name evidence="2" type="ORF">MUB46_12605</name>
</gene>
<keyword evidence="3" id="KW-1185">Reference proteome</keyword>